<dbReference type="AlphaFoldDB" id="A0A2P5DB61"/>
<feature type="non-terminal residue" evidence="2">
    <location>
        <position position="1"/>
    </location>
</feature>
<gene>
    <name evidence="2" type="ORF">TorRG33x02_256750</name>
</gene>
<reference evidence="3" key="1">
    <citation type="submission" date="2016-06" db="EMBL/GenBank/DDBJ databases">
        <title>Parallel loss of symbiosis genes in relatives of nitrogen-fixing non-legume Parasponia.</title>
        <authorList>
            <person name="Van Velzen R."/>
            <person name="Holmer R."/>
            <person name="Bu F."/>
            <person name="Rutten L."/>
            <person name="Van Zeijl A."/>
            <person name="Liu W."/>
            <person name="Santuari L."/>
            <person name="Cao Q."/>
            <person name="Sharma T."/>
            <person name="Shen D."/>
            <person name="Roswanjaya Y."/>
            <person name="Wardhani T."/>
            <person name="Kalhor M.S."/>
            <person name="Jansen J."/>
            <person name="Van den Hoogen J."/>
            <person name="Gungor B."/>
            <person name="Hartog M."/>
            <person name="Hontelez J."/>
            <person name="Verver J."/>
            <person name="Yang W.-C."/>
            <person name="Schijlen E."/>
            <person name="Repin R."/>
            <person name="Schilthuizen M."/>
            <person name="Schranz E."/>
            <person name="Heidstra R."/>
            <person name="Miyata K."/>
            <person name="Fedorova E."/>
            <person name="Kohlen W."/>
            <person name="Bisseling T."/>
            <person name="Smit S."/>
            <person name="Geurts R."/>
        </authorList>
    </citation>
    <scope>NUCLEOTIDE SEQUENCE [LARGE SCALE GENOMIC DNA]</scope>
    <source>
        <strain evidence="3">cv. RG33-2</strain>
    </source>
</reference>
<evidence type="ECO:0000313" key="3">
    <source>
        <dbReference type="Proteomes" id="UP000237000"/>
    </source>
</evidence>
<dbReference type="EMBL" id="JXTC01000282">
    <property type="protein sequence ID" value="PON70519.1"/>
    <property type="molecule type" value="Genomic_DNA"/>
</dbReference>
<feature type="region of interest" description="Disordered" evidence="1">
    <location>
        <begin position="1"/>
        <end position="26"/>
    </location>
</feature>
<dbReference type="OrthoDB" id="10419853at2759"/>
<dbReference type="InParanoid" id="A0A2P5DB61"/>
<evidence type="ECO:0000256" key="1">
    <source>
        <dbReference type="SAM" id="MobiDB-lite"/>
    </source>
</evidence>
<dbReference type="Proteomes" id="UP000237000">
    <property type="component" value="Unassembled WGS sequence"/>
</dbReference>
<accession>A0A2P5DB61</accession>
<name>A0A2P5DB61_TREOI</name>
<proteinExistence type="predicted"/>
<protein>
    <submittedName>
        <fullName evidence="2">Uncharacterized protein</fullName>
    </submittedName>
</protein>
<sequence>ASIGHHAEAMGPKTLAANEDELLESREGLGEEGQIIVSDGHPLKVNLLEPGVGLGHGGHPGREVGPPVVRHEIEVGEPWLALDRHGLNLGEPSGGAPRRDGVAVADEELGSGEGLRTVPRLADQ</sequence>
<comment type="caution">
    <text evidence="2">The sequence shown here is derived from an EMBL/GenBank/DDBJ whole genome shotgun (WGS) entry which is preliminary data.</text>
</comment>
<keyword evidence="3" id="KW-1185">Reference proteome</keyword>
<evidence type="ECO:0000313" key="2">
    <source>
        <dbReference type="EMBL" id="PON70519.1"/>
    </source>
</evidence>
<organism evidence="2 3">
    <name type="scientific">Trema orientale</name>
    <name type="common">Charcoal tree</name>
    <name type="synonym">Celtis orientalis</name>
    <dbReference type="NCBI Taxonomy" id="63057"/>
    <lineage>
        <taxon>Eukaryota</taxon>
        <taxon>Viridiplantae</taxon>
        <taxon>Streptophyta</taxon>
        <taxon>Embryophyta</taxon>
        <taxon>Tracheophyta</taxon>
        <taxon>Spermatophyta</taxon>
        <taxon>Magnoliopsida</taxon>
        <taxon>eudicotyledons</taxon>
        <taxon>Gunneridae</taxon>
        <taxon>Pentapetalae</taxon>
        <taxon>rosids</taxon>
        <taxon>fabids</taxon>
        <taxon>Rosales</taxon>
        <taxon>Cannabaceae</taxon>
        <taxon>Trema</taxon>
    </lineage>
</organism>